<dbReference type="PROSITE" id="PS51450">
    <property type="entry name" value="LRR"/>
    <property type="match status" value="1"/>
</dbReference>
<evidence type="ECO:0000256" key="2">
    <source>
        <dbReference type="ARBA" id="ARBA00022553"/>
    </source>
</evidence>
<keyword evidence="2" id="KW-0597">Phosphoprotein</keyword>
<dbReference type="InterPro" id="IPR032675">
    <property type="entry name" value="LRR_dom_sf"/>
</dbReference>
<dbReference type="AlphaFoldDB" id="A0A822XNJ0"/>
<sequence>MYLHLHLHCFFIFFFVVFFSGVLASSEDEVRSLLEFKKGIRDDPHYVLESWDRSSVASNGCPRDWHGIACDESGSVAGIALDGLNLSGDLKFSTLSGLKMLRNLSLSGNFFTGRLVPAMGAMVSLQHLDLSRNLFYGPIPARINEIWTLNYLNLSSNNFTGGFPSGIRNLQQLRVLDLHSNGLWADIGDLLSELRNIEHVDLSYNMFYGELPLSADNISSLATTARYVNLSHNRLSGKFLLDDTIKSFRNLEVLDLGNNHLSGELPSFVSLSYLRVLRLGDNHLYGSIPGELFESVIPLEELDLSVNGFSGLIHRINSTTLKFLNLSSNMLSGPLPSTLGKCVMVDFSKNGLSGDISIMQSWGDTLEIIDLSSNALSGTFPILTYQFQRLSSIKIMNNSLRGDLPIEFGTYPRLAIVDLSSNELTGPIPSSFFTSLSLINLNISGNNFTGNIPLQGSRTTELLVLPSYLQLESLDFSGNSLTGSLPSELGNLGKLRLLNLARNSLSGEIPSAMSKLNGLEYLDLSNNNFNGKIPDELPSSLKDFNVSYNDLSGQVPKNLVHFPNTSFHPGNTLLIFANIVPSQSNSPMSFNGKGQHHSSKSNIRVAFIIASVSATLMIAFVLLVYYRGQFQQFPRKSKMNGQTMGRDIKSGMFTPTSLFKFHKNIEPSPTSLTFSNDHLLTSNARPLSGQKELVAETAEFALPKGREAGPESKKYDFPDNHPPTSEWKSSPGSPLSSSPRFIEACERPVMLNVYSPDRLAGELHFLDNSVVFTAEELSRAPAEVLGRSSHGTLYKATLDSGHMLTVKWLRVGLVKHKKEFAKEVKKIGSIRHPNIIPLRAYYWGPREQERLVLADYIHGDSLSLHLYETTPRRYSPLSFSQRIRVAVDVARCLSYLHDRGLPHGNLKPTNILLAGPDFTARLTDYGLHRLMTPAGTAEQMLNLGALGYRAPEIASAAKPLPTLKADVYAFGVILMELLTRRSAGDIISGQSGAVDLTDWVRLCVHEGRGIECFDRDIAGGEEPTKAMDDLLAISLRCILPVNERPNIRQVFEDLCSISV</sequence>
<keyword evidence="3" id="KW-0433">Leucine-rich repeat</keyword>
<dbReference type="FunFam" id="3.80.10.10:FF:000095">
    <property type="entry name" value="LRR receptor-like serine/threonine-protein kinase GSO1"/>
    <property type="match status" value="1"/>
</dbReference>
<keyword evidence="6" id="KW-0677">Repeat</keyword>
<dbReference type="Pfam" id="PF00069">
    <property type="entry name" value="Pkinase"/>
    <property type="match status" value="1"/>
</dbReference>
<dbReference type="Gene3D" id="3.80.10.10">
    <property type="entry name" value="Ribonuclease Inhibitor"/>
    <property type="match status" value="2"/>
</dbReference>
<evidence type="ECO:0000256" key="9">
    <source>
        <dbReference type="ARBA" id="ARBA00022989"/>
    </source>
</evidence>
<evidence type="ECO:0000256" key="8">
    <source>
        <dbReference type="ARBA" id="ARBA00022840"/>
    </source>
</evidence>
<feature type="chain" id="PRO_5032585243" description="Protein kinase domain-containing protein" evidence="15">
    <location>
        <begin position="25"/>
        <end position="1059"/>
    </location>
</feature>
<evidence type="ECO:0000256" key="4">
    <source>
        <dbReference type="ARBA" id="ARBA00022692"/>
    </source>
</evidence>
<keyword evidence="5 15" id="KW-0732">Signal</keyword>
<dbReference type="InterPro" id="IPR013210">
    <property type="entry name" value="LRR_N_plant-typ"/>
</dbReference>
<feature type="signal peptide" evidence="15">
    <location>
        <begin position="1"/>
        <end position="24"/>
    </location>
</feature>
<keyword evidence="4 14" id="KW-0812">Transmembrane</keyword>
<evidence type="ECO:0000256" key="11">
    <source>
        <dbReference type="ARBA" id="ARBA00023170"/>
    </source>
</evidence>
<dbReference type="PANTHER" id="PTHR48003">
    <property type="entry name" value="OS07G0626500 PROTEIN"/>
    <property type="match status" value="1"/>
</dbReference>
<dbReference type="Gene3D" id="1.10.510.10">
    <property type="entry name" value="Transferase(Phosphotransferase) domain 1"/>
    <property type="match status" value="1"/>
</dbReference>
<accession>A0A822XNJ0</accession>
<dbReference type="FunFam" id="3.80.10.10:FF:000041">
    <property type="entry name" value="LRR receptor-like serine/threonine-protein kinase ERECTA"/>
    <property type="match status" value="1"/>
</dbReference>
<dbReference type="Pfam" id="PF08263">
    <property type="entry name" value="LRRNT_2"/>
    <property type="match status" value="1"/>
</dbReference>
<name>A0A822XNJ0_NELNU</name>
<gene>
    <name evidence="17" type="ORF">HUJ06_023300</name>
</gene>
<dbReference type="GO" id="GO:0004672">
    <property type="term" value="F:protein kinase activity"/>
    <property type="evidence" value="ECO:0007669"/>
    <property type="project" value="InterPro"/>
</dbReference>
<feature type="region of interest" description="Disordered" evidence="13">
    <location>
        <begin position="705"/>
        <end position="734"/>
    </location>
</feature>
<comment type="caution">
    <text evidence="17">The sequence shown here is derived from an EMBL/GenBank/DDBJ whole genome shotgun (WGS) entry which is preliminary data.</text>
</comment>
<dbReference type="InterPro" id="IPR000719">
    <property type="entry name" value="Prot_kinase_dom"/>
</dbReference>
<dbReference type="Pfam" id="PF00560">
    <property type="entry name" value="LRR_1"/>
    <property type="match status" value="4"/>
</dbReference>
<keyword evidence="7" id="KW-0547">Nucleotide-binding</keyword>
<evidence type="ECO:0000256" key="1">
    <source>
        <dbReference type="ARBA" id="ARBA00004167"/>
    </source>
</evidence>
<dbReference type="PROSITE" id="PS50011">
    <property type="entry name" value="PROTEIN_KINASE_DOM"/>
    <property type="match status" value="1"/>
</dbReference>
<dbReference type="FunFam" id="1.10.510.10:FF:000480">
    <property type="entry name" value="Pollen receptor-like kinase 1"/>
    <property type="match status" value="1"/>
</dbReference>
<evidence type="ECO:0000256" key="5">
    <source>
        <dbReference type="ARBA" id="ARBA00022729"/>
    </source>
</evidence>
<dbReference type="Proteomes" id="UP000607653">
    <property type="component" value="Unassembled WGS sequence"/>
</dbReference>
<dbReference type="InterPro" id="IPR001611">
    <property type="entry name" value="Leu-rich_rpt"/>
</dbReference>
<dbReference type="SMART" id="SM00369">
    <property type="entry name" value="LRR_TYP"/>
    <property type="match status" value="6"/>
</dbReference>
<evidence type="ECO:0000256" key="3">
    <source>
        <dbReference type="ARBA" id="ARBA00022614"/>
    </source>
</evidence>
<feature type="transmembrane region" description="Helical" evidence="14">
    <location>
        <begin position="605"/>
        <end position="626"/>
    </location>
</feature>
<feature type="domain" description="Protein kinase" evidence="16">
    <location>
        <begin position="779"/>
        <end position="1059"/>
    </location>
</feature>
<evidence type="ECO:0000313" key="17">
    <source>
        <dbReference type="EMBL" id="DAD21837.1"/>
    </source>
</evidence>
<dbReference type="GO" id="GO:0009653">
    <property type="term" value="P:anatomical structure morphogenesis"/>
    <property type="evidence" value="ECO:0007669"/>
    <property type="project" value="UniProtKB-ARBA"/>
</dbReference>
<evidence type="ECO:0000256" key="6">
    <source>
        <dbReference type="ARBA" id="ARBA00022737"/>
    </source>
</evidence>
<keyword evidence="11" id="KW-0675">Receptor</keyword>
<keyword evidence="8" id="KW-0067">ATP-binding</keyword>
<dbReference type="InterPro" id="IPR053059">
    <property type="entry name" value="Inactive_SerThr-Kinase_ABA"/>
</dbReference>
<dbReference type="FunFam" id="3.30.200.20:FF:000486">
    <property type="entry name" value="Leucine-rich repeat receptor-like protein kinase"/>
    <property type="match status" value="1"/>
</dbReference>
<evidence type="ECO:0000259" key="16">
    <source>
        <dbReference type="PROSITE" id="PS50011"/>
    </source>
</evidence>
<feature type="compositionally biased region" description="Basic and acidic residues" evidence="13">
    <location>
        <begin position="705"/>
        <end position="719"/>
    </location>
</feature>
<protein>
    <recommendedName>
        <fullName evidence="16">Protein kinase domain-containing protein</fullName>
    </recommendedName>
</protein>
<keyword evidence="12" id="KW-0325">Glycoprotein</keyword>
<keyword evidence="9 14" id="KW-1133">Transmembrane helix</keyword>
<dbReference type="GO" id="GO:0099402">
    <property type="term" value="P:plant organ development"/>
    <property type="evidence" value="ECO:0007669"/>
    <property type="project" value="UniProtKB-ARBA"/>
</dbReference>
<proteinExistence type="predicted"/>
<evidence type="ECO:0000256" key="7">
    <source>
        <dbReference type="ARBA" id="ARBA00022741"/>
    </source>
</evidence>
<dbReference type="GO" id="GO:0016020">
    <property type="term" value="C:membrane"/>
    <property type="evidence" value="ECO:0007669"/>
    <property type="project" value="UniProtKB-SubCell"/>
</dbReference>
<dbReference type="Pfam" id="PF13855">
    <property type="entry name" value="LRR_8"/>
    <property type="match status" value="1"/>
</dbReference>
<evidence type="ECO:0000256" key="12">
    <source>
        <dbReference type="ARBA" id="ARBA00023180"/>
    </source>
</evidence>
<reference evidence="17 18" key="1">
    <citation type="journal article" date="2020" name="Mol. Biol. Evol.">
        <title>Distinct Expression and Methylation Patterns for Genes with Different Fates following a Single Whole-Genome Duplication in Flowering Plants.</title>
        <authorList>
            <person name="Shi T."/>
            <person name="Rahmani R.S."/>
            <person name="Gugger P.F."/>
            <person name="Wang M."/>
            <person name="Li H."/>
            <person name="Zhang Y."/>
            <person name="Li Z."/>
            <person name="Wang Q."/>
            <person name="Van de Peer Y."/>
            <person name="Marchal K."/>
            <person name="Chen J."/>
        </authorList>
    </citation>
    <scope>NUCLEOTIDE SEQUENCE [LARGE SCALE GENOMIC DNA]</scope>
    <source>
        <tissue evidence="17">Leaf</tissue>
    </source>
</reference>
<dbReference type="InterPro" id="IPR011009">
    <property type="entry name" value="Kinase-like_dom_sf"/>
</dbReference>
<dbReference type="PANTHER" id="PTHR48003:SF5">
    <property type="entry name" value="OS07G0626500 PROTEIN"/>
    <property type="match status" value="1"/>
</dbReference>
<keyword evidence="10 14" id="KW-0472">Membrane</keyword>
<comment type="subcellular location">
    <subcellularLocation>
        <location evidence="1">Membrane</location>
        <topology evidence="1">Single-pass membrane protein</topology>
    </subcellularLocation>
</comment>
<organism evidence="17 18">
    <name type="scientific">Nelumbo nucifera</name>
    <name type="common">Sacred lotus</name>
    <dbReference type="NCBI Taxonomy" id="4432"/>
    <lineage>
        <taxon>Eukaryota</taxon>
        <taxon>Viridiplantae</taxon>
        <taxon>Streptophyta</taxon>
        <taxon>Embryophyta</taxon>
        <taxon>Tracheophyta</taxon>
        <taxon>Spermatophyta</taxon>
        <taxon>Magnoliopsida</taxon>
        <taxon>Proteales</taxon>
        <taxon>Nelumbonaceae</taxon>
        <taxon>Nelumbo</taxon>
    </lineage>
</organism>
<evidence type="ECO:0000256" key="14">
    <source>
        <dbReference type="SAM" id="Phobius"/>
    </source>
</evidence>
<evidence type="ECO:0000256" key="15">
    <source>
        <dbReference type="SAM" id="SignalP"/>
    </source>
</evidence>
<dbReference type="GO" id="GO:0005524">
    <property type="term" value="F:ATP binding"/>
    <property type="evidence" value="ECO:0007669"/>
    <property type="project" value="UniProtKB-KW"/>
</dbReference>
<dbReference type="InterPro" id="IPR003591">
    <property type="entry name" value="Leu-rich_rpt_typical-subtyp"/>
</dbReference>
<evidence type="ECO:0000313" key="18">
    <source>
        <dbReference type="Proteomes" id="UP000607653"/>
    </source>
</evidence>
<dbReference type="SUPFAM" id="SSF52058">
    <property type="entry name" value="L domain-like"/>
    <property type="match status" value="2"/>
</dbReference>
<dbReference type="Gene3D" id="3.30.200.20">
    <property type="entry name" value="Phosphorylase Kinase, domain 1"/>
    <property type="match status" value="1"/>
</dbReference>
<keyword evidence="18" id="KW-1185">Reference proteome</keyword>
<dbReference type="EMBL" id="DUZY01000001">
    <property type="protein sequence ID" value="DAD21837.1"/>
    <property type="molecule type" value="Genomic_DNA"/>
</dbReference>
<evidence type="ECO:0000256" key="13">
    <source>
        <dbReference type="SAM" id="MobiDB-lite"/>
    </source>
</evidence>
<dbReference type="SUPFAM" id="SSF56112">
    <property type="entry name" value="Protein kinase-like (PK-like)"/>
    <property type="match status" value="1"/>
</dbReference>
<dbReference type="FunFam" id="3.80.10.10:FF:000400">
    <property type="entry name" value="Nuclear pore complex protein NUP107"/>
    <property type="match status" value="1"/>
</dbReference>
<evidence type="ECO:0000256" key="10">
    <source>
        <dbReference type="ARBA" id="ARBA00023136"/>
    </source>
</evidence>